<evidence type="ECO:0000259" key="7">
    <source>
        <dbReference type="Pfam" id="PF10672"/>
    </source>
</evidence>
<accession>A0A6J7Q410</accession>
<gene>
    <name evidence="9" type="ORF">UFOPK4098_00272</name>
    <name evidence="10" type="ORF">UFOPK4347_00860</name>
</gene>
<dbReference type="GO" id="GO:0008168">
    <property type="term" value="F:methyltransferase activity"/>
    <property type="evidence" value="ECO:0007669"/>
    <property type="project" value="UniProtKB-KW"/>
</dbReference>
<evidence type="ECO:0000256" key="1">
    <source>
        <dbReference type="ARBA" id="ARBA00004496"/>
    </source>
</evidence>
<keyword evidence="5" id="KW-0949">S-adenosyl-L-methionine</keyword>
<dbReference type="InterPro" id="IPR041532">
    <property type="entry name" value="RlmI-like_PUA"/>
</dbReference>
<dbReference type="PANTHER" id="PTHR42873">
    <property type="entry name" value="RIBOSOMAL RNA LARGE SUBUNIT METHYLTRANSFERASE"/>
    <property type="match status" value="1"/>
</dbReference>
<proteinExistence type="inferred from homology"/>
<dbReference type="GO" id="GO:0003723">
    <property type="term" value="F:RNA binding"/>
    <property type="evidence" value="ECO:0007669"/>
    <property type="project" value="InterPro"/>
</dbReference>
<dbReference type="CDD" id="cd02440">
    <property type="entry name" value="AdoMet_MTases"/>
    <property type="match status" value="1"/>
</dbReference>
<dbReference type="GO" id="GO:0005737">
    <property type="term" value="C:cytoplasm"/>
    <property type="evidence" value="ECO:0007669"/>
    <property type="project" value="UniProtKB-SubCell"/>
</dbReference>
<feature type="domain" description="S-adenosylmethionine-dependent methyltransferase" evidence="7">
    <location>
        <begin position="198"/>
        <end position="416"/>
    </location>
</feature>
<dbReference type="GO" id="GO:0032259">
    <property type="term" value="P:methylation"/>
    <property type="evidence" value="ECO:0007669"/>
    <property type="project" value="UniProtKB-KW"/>
</dbReference>
<evidence type="ECO:0000256" key="4">
    <source>
        <dbReference type="ARBA" id="ARBA00022679"/>
    </source>
</evidence>
<feature type="domain" description="RlmI-like PUA" evidence="8">
    <location>
        <begin position="17"/>
        <end position="78"/>
    </location>
</feature>
<dbReference type="EMBL" id="CAFBQU010000018">
    <property type="protein sequence ID" value="CAB5065091.1"/>
    <property type="molecule type" value="Genomic_DNA"/>
</dbReference>
<evidence type="ECO:0000313" key="9">
    <source>
        <dbReference type="EMBL" id="CAB5010779.1"/>
    </source>
</evidence>
<evidence type="ECO:0000256" key="5">
    <source>
        <dbReference type="ARBA" id="ARBA00022691"/>
    </source>
</evidence>
<dbReference type="CDD" id="cd11572">
    <property type="entry name" value="RlmI_M_like"/>
    <property type="match status" value="1"/>
</dbReference>
<dbReference type="EMBL" id="CAFBPN010000006">
    <property type="protein sequence ID" value="CAB5010779.1"/>
    <property type="molecule type" value="Genomic_DNA"/>
</dbReference>
<keyword evidence="4" id="KW-0808">Transferase</keyword>
<keyword evidence="2" id="KW-0963">Cytoplasm</keyword>
<dbReference type="Gene3D" id="3.30.750.80">
    <property type="entry name" value="RNA methyltransferase domain (HRMD) like"/>
    <property type="match status" value="1"/>
</dbReference>
<comment type="similarity">
    <text evidence="6">Belongs to the methyltransferase superfamily. RlmI family.</text>
</comment>
<evidence type="ECO:0000259" key="8">
    <source>
        <dbReference type="Pfam" id="PF17785"/>
    </source>
</evidence>
<evidence type="ECO:0000256" key="3">
    <source>
        <dbReference type="ARBA" id="ARBA00022603"/>
    </source>
</evidence>
<keyword evidence="3" id="KW-0489">Methyltransferase</keyword>
<dbReference type="Pfam" id="PF17785">
    <property type="entry name" value="PUA_3"/>
    <property type="match status" value="1"/>
</dbReference>
<protein>
    <submittedName>
        <fullName evidence="9">Unannotated protein</fullName>
    </submittedName>
</protein>
<evidence type="ECO:0000313" key="10">
    <source>
        <dbReference type="EMBL" id="CAB5065091.1"/>
    </source>
</evidence>
<dbReference type="InterPro" id="IPR015947">
    <property type="entry name" value="PUA-like_sf"/>
</dbReference>
<dbReference type="SUPFAM" id="SSF88697">
    <property type="entry name" value="PUA domain-like"/>
    <property type="match status" value="1"/>
</dbReference>
<dbReference type="Pfam" id="PF10672">
    <property type="entry name" value="Methyltrans_SAM"/>
    <property type="match status" value="1"/>
</dbReference>
<dbReference type="PANTHER" id="PTHR42873:SF1">
    <property type="entry name" value="S-ADENOSYLMETHIONINE-DEPENDENT METHYLTRANSFERASE DOMAIN-CONTAINING PROTEIN"/>
    <property type="match status" value="1"/>
</dbReference>
<dbReference type="Gene3D" id="2.30.130.10">
    <property type="entry name" value="PUA domain"/>
    <property type="match status" value="1"/>
</dbReference>
<dbReference type="InterPro" id="IPR036974">
    <property type="entry name" value="PUA_sf"/>
</dbReference>
<dbReference type="Gene3D" id="3.40.50.150">
    <property type="entry name" value="Vaccinia Virus protein VP39"/>
    <property type="match status" value="1"/>
</dbReference>
<dbReference type="SUPFAM" id="SSF53335">
    <property type="entry name" value="S-adenosyl-L-methionine-dependent methyltransferases"/>
    <property type="match status" value="1"/>
</dbReference>
<evidence type="ECO:0000256" key="2">
    <source>
        <dbReference type="ARBA" id="ARBA00022490"/>
    </source>
</evidence>
<sequence length="421" mass="45798">MNLLKDLPQPSVHRIAVQVTKAGLRAVRQGSPWLYDQAVISHKPHGECGDLAVVFDDERRFAGIGLWDPNSPIRIKMLHSGKPTTIDAGWWKDRLQACREFRNELLEDGSSTGFRWVHGENDGLPGLIVDQYSNTVVVKLYSAAWFAHLASVVEGIVAVSTPERIVLRFSRTVRAGNTFGLEDGATIYGSAPDAPIMFLENGLHFEADVVQGHKTGHFLDQRDNRAIVRKMVEEQVQGGNVRCSVLDVFSSTGGFTVSAAAGGAATVHMVDVSGPALATAHRNLAHNTQISAIGRCAVTDIRGDAFAMLEEMVDEGRTFDIVILDPPSFAQNQESVHRALGSYERLAKLGMALTANGGTLVQASCSSRIDIDQLIDVADAAARASGVYLDEIRRTEHPVDHPIGFEFGAYLKALYFTISHV</sequence>
<reference evidence="9" key="1">
    <citation type="submission" date="2020-05" db="EMBL/GenBank/DDBJ databases">
        <authorList>
            <person name="Chiriac C."/>
            <person name="Salcher M."/>
            <person name="Ghai R."/>
            <person name="Kavagutti S V."/>
        </authorList>
    </citation>
    <scope>NUCLEOTIDE SEQUENCE</scope>
</reference>
<evidence type="ECO:0000256" key="6">
    <source>
        <dbReference type="ARBA" id="ARBA00038091"/>
    </source>
</evidence>
<organism evidence="9">
    <name type="scientific">freshwater metagenome</name>
    <dbReference type="NCBI Taxonomy" id="449393"/>
    <lineage>
        <taxon>unclassified sequences</taxon>
        <taxon>metagenomes</taxon>
        <taxon>ecological metagenomes</taxon>
    </lineage>
</organism>
<name>A0A6J7Q410_9ZZZZ</name>
<comment type="subcellular location">
    <subcellularLocation>
        <location evidence="1">Cytoplasm</location>
    </subcellularLocation>
</comment>
<dbReference type="AlphaFoldDB" id="A0A6J7Q410"/>
<dbReference type="InterPro" id="IPR029063">
    <property type="entry name" value="SAM-dependent_MTases_sf"/>
</dbReference>
<dbReference type="InterPro" id="IPR019614">
    <property type="entry name" value="SAM-dep_methyl-trfase"/>
</dbReference>